<dbReference type="GO" id="GO:0015171">
    <property type="term" value="F:amino acid transmembrane transporter activity"/>
    <property type="evidence" value="ECO:0007669"/>
    <property type="project" value="TreeGrafter"/>
</dbReference>
<feature type="transmembrane region" description="Helical" evidence="2">
    <location>
        <begin position="316"/>
        <end position="336"/>
    </location>
</feature>
<accession>A0A8X7YFN0</accession>
<comment type="similarity">
    <text evidence="1">Belongs to the amino acid-polyamine-organocation (APC) superfamily. Cationic amino acid transporter (CAT) (TC 2.A.3.3) family.</text>
</comment>
<dbReference type="AlphaFoldDB" id="A0A8X7YFN0"/>
<keyword evidence="2" id="KW-1133">Transmembrane helix</keyword>
<feature type="transmembrane region" description="Helical" evidence="2">
    <location>
        <begin position="93"/>
        <end position="113"/>
    </location>
</feature>
<dbReference type="Pfam" id="PF13906">
    <property type="entry name" value="AA_permease_C"/>
    <property type="match status" value="1"/>
</dbReference>
<reference evidence="4" key="1">
    <citation type="journal article" date="2020" name="bioRxiv">
        <title>Hybrid origin of Populus tomentosa Carr. identified through genome sequencing and phylogenomic analysis.</title>
        <authorList>
            <person name="An X."/>
            <person name="Gao K."/>
            <person name="Chen Z."/>
            <person name="Li J."/>
            <person name="Yang X."/>
            <person name="Yang X."/>
            <person name="Zhou J."/>
            <person name="Guo T."/>
            <person name="Zhao T."/>
            <person name="Huang S."/>
            <person name="Miao D."/>
            <person name="Khan W.U."/>
            <person name="Rao P."/>
            <person name="Ye M."/>
            <person name="Lei B."/>
            <person name="Liao W."/>
            <person name="Wang J."/>
            <person name="Ji L."/>
            <person name="Li Y."/>
            <person name="Guo B."/>
            <person name="Mustafa N.S."/>
            <person name="Li S."/>
            <person name="Yun Q."/>
            <person name="Keller S.R."/>
            <person name="Mao J."/>
            <person name="Zhang R."/>
            <person name="Strauss S.H."/>
        </authorList>
    </citation>
    <scope>NUCLEOTIDE SEQUENCE</scope>
    <source>
        <strain evidence="4">GM15</strain>
        <tissue evidence="4">Leaf</tissue>
    </source>
</reference>
<proteinExistence type="inferred from homology"/>
<feature type="transmembrane region" description="Helical" evidence="2">
    <location>
        <begin position="251"/>
        <end position="268"/>
    </location>
</feature>
<protein>
    <recommendedName>
        <fullName evidence="3">Cationic amino acid transporter C-terminal domain-containing protein</fullName>
    </recommendedName>
</protein>
<dbReference type="EMBL" id="JAAWWB010000027">
    <property type="protein sequence ID" value="KAG6749235.1"/>
    <property type="molecule type" value="Genomic_DNA"/>
</dbReference>
<evidence type="ECO:0000256" key="1">
    <source>
        <dbReference type="ARBA" id="ARBA00008572"/>
    </source>
</evidence>
<evidence type="ECO:0000256" key="2">
    <source>
        <dbReference type="SAM" id="Phobius"/>
    </source>
</evidence>
<keyword evidence="2" id="KW-0472">Membrane</keyword>
<evidence type="ECO:0000313" key="4">
    <source>
        <dbReference type="EMBL" id="KAG6749235.1"/>
    </source>
</evidence>
<gene>
    <name evidence="4" type="ORF">POTOM_046278</name>
</gene>
<dbReference type="PANTHER" id="PTHR43243:SF45">
    <property type="entry name" value="CATIONIC AMINO ACID TRANSPORTER 9, CHLOROPLASTIC"/>
    <property type="match status" value="1"/>
</dbReference>
<feature type="transmembrane region" description="Helical" evidence="2">
    <location>
        <begin position="372"/>
        <end position="389"/>
    </location>
</feature>
<keyword evidence="2" id="KW-0812">Transmembrane</keyword>
<sequence>MGTKYVTGMHAVTWNKGNSMAKNKTSTQNITSCPSCLVYLGDWSTVYNLATMELLQGGEMGCQNSKTGFLFAFNELTAFLVFGQLVIDYHIEAASIARSLTVTTVVFFAYVGFDAVANSAEESRRPQACFVDLWDLPSGIIRSLFKCIALCIWSLFGDQWDGAVAGLTTALLRRSLILLTALTNHSSECLPVPACLSALIFISGLYAPEIVLDWLQTCYSVVSACILTLLWKDKMTSQVSSRWTSSWREGVLFLITVACCSFAAGLFHRFSASFIFLAAHCCVICGIFLLTGFILHGLARPLLLKVDYIVTSYLRLAFFFFMIASTSVLTSVYYSLTYKDPPGFSCPRVPIVPSACIFFSIFLFAQLHDEAWVRFVVLSIIMIGIYAFYHAKPGSDEPIFHQRAPTKATR</sequence>
<keyword evidence="5" id="KW-1185">Reference proteome</keyword>
<dbReference type="OrthoDB" id="3900342at2759"/>
<name>A0A8X7YFN0_POPTO</name>
<feature type="transmembrane region" description="Helical" evidence="2">
    <location>
        <begin position="69"/>
        <end position="87"/>
    </location>
</feature>
<feature type="transmembrane region" description="Helical" evidence="2">
    <location>
        <begin position="348"/>
        <end position="365"/>
    </location>
</feature>
<dbReference type="Proteomes" id="UP000886885">
    <property type="component" value="Chromosome 14A"/>
</dbReference>
<evidence type="ECO:0000259" key="3">
    <source>
        <dbReference type="Pfam" id="PF13906"/>
    </source>
</evidence>
<dbReference type="PANTHER" id="PTHR43243">
    <property type="entry name" value="INNER MEMBRANE TRANSPORTER YGJI-RELATED"/>
    <property type="match status" value="1"/>
</dbReference>
<organism evidence="4 5">
    <name type="scientific">Populus tomentosa</name>
    <name type="common">Chinese white poplar</name>
    <dbReference type="NCBI Taxonomy" id="118781"/>
    <lineage>
        <taxon>Eukaryota</taxon>
        <taxon>Viridiplantae</taxon>
        <taxon>Streptophyta</taxon>
        <taxon>Embryophyta</taxon>
        <taxon>Tracheophyta</taxon>
        <taxon>Spermatophyta</taxon>
        <taxon>Magnoliopsida</taxon>
        <taxon>eudicotyledons</taxon>
        <taxon>Gunneridae</taxon>
        <taxon>Pentapetalae</taxon>
        <taxon>rosids</taxon>
        <taxon>fabids</taxon>
        <taxon>Malpighiales</taxon>
        <taxon>Salicaceae</taxon>
        <taxon>Saliceae</taxon>
        <taxon>Populus</taxon>
    </lineage>
</organism>
<feature type="transmembrane region" description="Helical" evidence="2">
    <location>
        <begin position="274"/>
        <end position="295"/>
    </location>
</feature>
<evidence type="ECO:0000313" key="5">
    <source>
        <dbReference type="Proteomes" id="UP000886885"/>
    </source>
</evidence>
<dbReference type="InterPro" id="IPR029485">
    <property type="entry name" value="CAT_C"/>
</dbReference>
<feature type="domain" description="Cationic amino acid transporter C-terminal" evidence="3">
    <location>
        <begin position="344"/>
        <end position="391"/>
    </location>
</feature>
<comment type="caution">
    <text evidence="4">The sequence shown here is derived from an EMBL/GenBank/DDBJ whole genome shotgun (WGS) entry which is preliminary data.</text>
</comment>